<dbReference type="Proteomes" id="UP000009046">
    <property type="component" value="Unassembled WGS sequence"/>
</dbReference>
<organism>
    <name type="scientific">Pediculus humanus subsp. corporis</name>
    <name type="common">Body louse</name>
    <dbReference type="NCBI Taxonomy" id="121224"/>
    <lineage>
        <taxon>Eukaryota</taxon>
        <taxon>Metazoa</taxon>
        <taxon>Ecdysozoa</taxon>
        <taxon>Arthropoda</taxon>
        <taxon>Hexapoda</taxon>
        <taxon>Insecta</taxon>
        <taxon>Pterygota</taxon>
        <taxon>Neoptera</taxon>
        <taxon>Paraneoptera</taxon>
        <taxon>Psocodea</taxon>
        <taxon>Troctomorpha</taxon>
        <taxon>Phthiraptera</taxon>
        <taxon>Anoplura</taxon>
        <taxon>Pediculidae</taxon>
        <taxon>Pediculus</taxon>
    </lineage>
</organism>
<evidence type="ECO:0000313" key="7">
    <source>
        <dbReference type="EnsemblMetazoa" id="PHUM504360-PA"/>
    </source>
</evidence>
<reference evidence="7" key="3">
    <citation type="submission" date="2020-05" db="UniProtKB">
        <authorList>
            <consortium name="EnsemblMetazoa"/>
        </authorList>
    </citation>
    <scope>IDENTIFICATION</scope>
    <source>
        <strain evidence="7">USDA</strain>
    </source>
</reference>
<dbReference type="RefSeq" id="XP_002430938.1">
    <property type="nucleotide sequence ID" value="XM_002430893.1"/>
</dbReference>
<dbReference type="GO" id="GO:0012505">
    <property type="term" value="C:endomembrane system"/>
    <property type="evidence" value="ECO:0007669"/>
    <property type="project" value="UniProtKB-SubCell"/>
</dbReference>
<dbReference type="Pfam" id="PF02383">
    <property type="entry name" value="Syja_N"/>
    <property type="match status" value="1"/>
</dbReference>
<dbReference type="AlphaFoldDB" id="E0VXU4"/>
<keyword evidence="2" id="KW-0378">Hydrolase</keyword>
<dbReference type="EMBL" id="AAZO01006134">
    <property type="status" value="NOT_ANNOTATED_CDS"/>
    <property type="molecule type" value="Genomic_DNA"/>
</dbReference>
<reference evidence="6" key="2">
    <citation type="submission" date="2007-04" db="EMBL/GenBank/DDBJ databases">
        <title>The genome of the human body louse.</title>
        <authorList>
            <consortium name="The Human Body Louse Genome Consortium"/>
            <person name="Kirkness E."/>
            <person name="Walenz B."/>
            <person name="Hass B."/>
            <person name="Bruggner R."/>
            <person name="Strausberg R."/>
        </authorList>
    </citation>
    <scope>NUCLEOTIDE SEQUENCE</scope>
    <source>
        <strain evidence="6">USDA</strain>
    </source>
</reference>
<feature type="domain" description="SAC" evidence="5">
    <location>
        <begin position="153"/>
        <end position="502"/>
    </location>
</feature>
<evidence type="ECO:0000256" key="2">
    <source>
        <dbReference type="ARBA" id="ARBA00022801"/>
    </source>
</evidence>
<dbReference type="KEGG" id="phu:Phum_PHUM504360"/>
<protein>
    <recommendedName>
        <fullName evidence="5">SAC domain-containing protein</fullName>
    </recommendedName>
</protein>
<feature type="compositionally biased region" description="Low complexity" evidence="4">
    <location>
        <begin position="692"/>
        <end position="706"/>
    </location>
</feature>
<dbReference type="EnsemblMetazoa" id="PHUM504360-RA">
    <property type="protein sequence ID" value="PHUM504360-PA"/>
    <property type="gene ID" value="PHUM504360"/>
</dbReference>
<evidence type="ECO:0000259" key="5">
    <source>
        <dbReference type="PROSITE" id="PS50275"/>
    </source>
</evidence>
<gene>
    <name evidence="7" type="primary">8232920</name>
    <name evidence="6" type="ORF">Phum_PHUM504360</name>
</gene>
<evidence type="ECO:0000256" key="1">
    <source>
        <dbReference type="ARBA" id="ARBA00004308"/>
    </source>
</evidence>
<evidence type="ECO:0000313" key="8">
    <source>
        <dbReference type="Proteomes" id="UP000009046"/>
    </source>
</evidence>
<feature type="compositionally biased region" description="Acidic residues" evidence="4">
    <location>
        <begin position="707"/>
        <end position="719"/>
    </location>
</feature>
<dbReference type="PROSITE" id="PS50275">
    <property type="entry name" value="SAC"/>
    <property type="match status" value="1"/>
</dbReference>
<evidence type="ECO:0000256" key="4">
    <source>
        <dbReference type="SAM" id="MobiDB-lite"/>
    </source>
</evidence>
<dbReference type="VEuPathDB" id="VectorBase:PHUM504360"/>
<dbReference type="CTD" id="8232920"/>
<feature type="compositionally biased region" description="Polar residues" evidence="4">
    <location>
        <begin position="679"/>
        <end position="691"/>
    </location>
</feature>
<dbReference type="OrthoDB" id="405996at2759"/>
<sequence>MDDCNVYFHPLISFVQKMVLYETKTMFYLIGSNNSLTRFRVLKIDRTNPRDLIITDDKKEYTQNEIHRLLEKIDVSNKVQSKSSAIGKIVSAFGIVGFIRFLEGYYIILVTKRQKVAIVGHHSIYKIKDTAMIYIPAEGRKNNPEEQKYVKMFQNIDLSSNFYFSYSYDLTHSLQINMSPPKDFPLNVFTNNTTTYQKHFMKNSNKCKDVKQFDQFQENRHALHFGVRSSPNERFVWNWHLLRPIINLLHLDWILYITHGFVDQSNISVYGRSLYLTLIARRSNRYAGTRFLKRGANFEGDVANEVETEQMVHDASISSYKNGNFSSFVQMRGSIPGHWSQDVSKMKKKHESVLSKEFNTSIRYLNQFLPPKHAIKYHSFDMARMNKKKDENVIQRLTEIAKIRIMQTGIFITKPVVSIGSNSNSKPGLTKYQTGIIRVNCVDCLDRTNTAQFALGKCALGYQLYGLGVLHNPVLEFDSDCVRMLEALYEDHGDTLALQYGGSQLVHRIKTYRKTAPWTSQGNDIMQTLSRYYSNTFSDSEKQNTINLFLGLFVPDEKGPHIWEITSDYYIHHSLAIQKKEKRLYPLTQWWDPEILHFLPRSYEEMTKKSTELTAVCPNEESVDGFLDYHRPYELTYLNETFSSEISHSVRDFMPNSTSNVSPFEVRIRPGRRWEETGAKTSMKNPSLTGQSSTSSTTSSGSSASSDSDDSCSIDEEFTPESQGSLNDDKSSNEVTNFEKLFPTMKEVYGVEPEEPKKNIGLYKRYVFLYYNSIKNINSTILNSNHLFYNNTISNDDCYRVEVPSVPQKSIDKYEQYIKSGFMGASAPLPGDLKIYEEYAAQIRIK</sequence>
<dbReference type="PANTHER" id="PTHR45738">
    <property type="entry name" value="POLYPHOSPHOINOSITIDE PHOSPHATASE"/>
    <property type="match status" value="1"/>
</dbReference>
<accession>E0VXU4</accession>
<dbReference type="InParanoid" id="E0VXU4"/>
<keyword evidence="8" id="KW-1185">Reference proteome</keyword>
<dbReference type="GO" id="GO:0046856">
    <property type="term" value="P:phosphatidylinositol dephosphorylation"/>
    <property type="evidence" value="ECO:0007669"/>
    <property type="project" value="InterPro"/>
</dbReference>
<dbReference type="GO" id="GO:0043813">
    <property type="term" value="F:phosphatidylinositol-3,5-bisphosphate 5-phosphatase activity"/>
    <property type="evidence" value="ECO:0007669"/>
    <property type="project" value="InterPro"/>
</dbReference>
<feature type="compositionally biased region" description="Basic and acidic residues" evidence="4">
    <location>
        <begin position="666"/>
        <end position="678"/>
    </location>
</feature>
<dbReference type="InterPro" id="IPR043573">
    <property type="entry name" value="Fig4-like"/>
</dbReference>
<dbReference type="EMBL" id="DS235840">
    <property type="protein sequence ID" value="EEB18200.1"/>
    <property type="molecule type" value="Genomic_DNA"/>
</dbReference>
<evidence type="ECO:0000313" key="6">
    <source>
        <dbReference type="EMBL" id="EEB18200.1"/>
    </source>
</evidence>
<dbReference type="HOGENOM" id="CLU_003016_0_3_1"/>
<dbReference type="FunCoup" id="E0VXU4">
    <property type="interactions" value="1200"/>
</dbReference>
<evidence type="ECO:0000256" key="3">
    <source>
        <dbReference type="ARBA" id="ARBA00023136"/>
    </source>
</evidence>
<comment type="subcellular location">
    <subcellularLocation>
        <location evidence="1">Endomembrane system</location>
    </subcellularLocation>
</comment>
<dbReference type="EMBL" id="AAZO01006133">
    <property type="status" value="NOT_ANNOTATED_CDS"/>
    <property type="molecule type" value="Genomic_DNA"/>
</dbReference>
<reference evidence="6" key="1">
    <citation type="submission" date="2007-04" db="EMBL/GenBank/DDBJ databases">
        <title>Annotation of Pediculus humanus corporis strain USDA.</title>
        <authorList>
            <person name="Kirkness E."/>
            <person name="Hannick L."/>
            <person name="Hass B."/>
            <person name="Bruggner R."/>
            <person name="Lawson D."/>
            <person name="Bidwell S."/>
            <person name="Joardar V."/>
            <person name="Caler E."/>
            <person name="Walenz B."/>
            <person name="Inman J."/>
            <person name="Schobel S."/>
            <person name="Galinsky K."/>
            <person name="Amedeo P."/>
            <person name="Strausberg R."/>
        </authorList>
    </citation>
    <scope>NUCLEOTIDE SEQUENCE</scope>
    <source>
        <strain evidence="6">USDA</strain>
    </source>
</reference>
<keyword evidence="3" id="KW-0472">Membrane</keyword>
<dbReference type="GeneID" id="8232920"/>
<dbReference type="PANTHER" id="PTHR45738:SF5">
    <property type="entry name" value="POLYPHOSPHOINOSITIDE PHOSPHATASE"/>
    <property type="match status" value="1"/>
</dbReference>
<dbReference type="OMA" id="KRKCCAH"/>
<dbReference type="STRING" id="121224.E0VXU4"/>
<dbReference type="InterPro" id="IPR002013">
    <property type="entry name" value="SAC_dom"/>
</dbReference>
<dbReference type="eggNOG" id="KOG1888">
    <property type="taxonomic scope" value="Eukaryota"/>
</dbReference>
<name>E0VXU4_PEDHC</name>
<feature type="region of interest" description="Disordered" evidence="4">
    <location>
        <begin position="660"/>
        <end position="733"/>
    </location>
</feature>
<proteinExistence type="predicted"/>